<evidence type="ECO:0000313" key="2">
    <source>
        <dbReference type="EMBL" id="GLI55262.1"/>
    </source>
</evidence>
<evidence type="ECO:0000259" key="1">
    <source>
        <dbReference type="Pfam" id="PF24346"/>
    </source>
</evidence>
<evidence type="ECO:0000313" key="3">
    <source>
        <dbReference type="Proteomes" id="UP001144471"/>
    </source>
</evidence>
<dbReference type="Pfam" id="PF24346">
    <property type="entry name" value="DUF7507"/>
    <property type="match status" value="3"/>
</dbReference>
<keyword evidence="3" id="KW-1185">Reference proteome</keyword>
<dbReference type="SUPFAM" id="SSF49899">
    <property type="entry name" value="Concanavalin A-like lectins/glucanases"/>
    <property type="match status" value="1"/>
</dbReference>
<feature type="non-terminal residue" evidence="2">
    <location>
        <position position="546"/>
    </location>
</feature>
<accession>A0A9W6LM33</accession>
<dbReference type="InterPro" id="IPR013320">
    <property type="entry name" value="ConA-like_dom_sf"/>
</dbReference>
<dbReference type="PANTHER" id="PTHR12223">
    <property type="entry name" value="VESICULAR MANNOSE-BINDING LECTIN"/>
    <property type="match status" value="1"/>
</dbReference>
<dbReference type="InterPro" id="IPR051136">
    <property type="entry name" value="Intracellular_Lectin-GPT"/>
</dbReference>
<dbReference type="Pfam" id="PF18483">
    <property type="entry name" value="Lectin_L-type_dom"/>
    <property type="match status" value="1"/>
</dbReference>
<dbReference type="NCBIfam" id="TIGR01451">
    <property type="entry name" value="B_ant_repeat"/>
    <property type="match status" value="3"/>
</dbReference>
<dbReference type="InterPro" id="IPR056573">
    <property type="entry name" value="Lectin_L-type_dom"/>
</dbReference>
<dbReference type="Proteomes" id="UP001144471">
    <property type="component" value="Unassembled WGS sequence"/>
</dbReference>
<feature type="domain" description="DUF7507" evidence="1">
    <location>
        <begin position="494"/>
        <end position="540"/>
    </location>
</feature>
<dbReference type="Gene3D" id="2.60.120.200">
    <property type="match status" value="1"/>
</dbReference>
<dbReference type="EMBL" id="BSDY01000003">
    <property type="protein sequence ID" value="GLI55262.1"/>
    <property type="molecule type" value="Genomic_DNA"/>
</dbReference>
<name>A0A9W6LM33_9FUSO</name>
<sequence length="546" mass="60240">MEVNGNYSNFLYYESAMKSGSEVRITPDEGGKKGAVWSRNVFDLNEDFHFEYEIYLGTKGIESYESLKKENPYLNMEDKYIDANGNVDIGADGMAFTFKSSDYKNDNYGNAGQNIGYGGGNFPYSFGVKFDTYTNPYYDPQYDYQQDKIKNIVKDHIAFIAKGKIGTIRNSGIGDGRGAAPYKEIDEMEDGEWHKVTFDWDASNKRFTYTFRDGMKTYTDTYSGDIVKEYLGGKYAYFGFTSSTGQWMNEHKLRNVRVKGTIPTDDYKLDIKKEVVSGNNYKLEDTIKYRITIINPGSETLTDIKLKDGKDISDNELASDVTLERSTWPELKAGEKLITYGTKKVTQADIDEGSVIRTAAVEARKRDGEKLYAAAEAVVYPSIVEGLEVSKTIVGDSKYAKAGETITYNFSVTNTGTITLTDLSVLDLKIPGVILNKVELAPGDTATGTGKYTVTQEDIDHGSIENTANFRAVKPDGSVIGGSSTAIATGVLTSSIEVHKTVTTAGEYKFSKVGDKITYSFTVKNTGNTTLTAVTVTDPKISAPIT</sequence>
<dbReference type="CDD" id="cd01951">
    <property type="entry name" value="lectin_L-type"/>
    <property type="match status" value="1"/>
</dbReference>
<organism evidence="2 3">
    <name type="scientific">Propionigenium maris DSM 9537</name>
    <dbReference type="NCBI Taxonomy" id="1123000"/>
    <lineage>
        <taxon>Bacteria</taxon>
        <taxon>Fusobacteriati</taxon>
        <taxon>Fusobacteriota</taxon>
        <taxon>Fusobacteriia</taxon>
        <taxon>Fusobacteriales</taxon>
        <taxon>Fusobacteriaceae</taxon>
        <taxon>Propionigenium</taxon>
    </lineage>
</organism>
<comment type="caution">
    <text evidence="2">The sequence shown here is derived from an EMBL/GenBank/DDBJ whole genome shotgun (WGS) entry which is preliminary data.</text>
</comment>
<dbReference type="AlphaFoldDB" id="A0A9W6LM33"/>
<feature type="domain" description="DUF7507" evidence="1">
    <location>
        <begin position="269"/>
        <end position="370"/>
    </location>
</feature>
<dbReference type="InterPro" id="IPR047589">
    <property type="entry name" value="DUF11_rpt"/>
</dbReference>
<reference evidence="2" key="1">
    <citation type="submission" date="2022-12" db="EMBL/GenBank/DDBJ databases">
        <title>Reference genome sequencing for broad-spectrum identification of bacterial and archaeal isolates by mass spectrometry.</title>
        <authorList>
            <person name="Sekiguchi Y."/>
            <person name="Tourlousse D.M."/>
        </authorList>
    </citation>
    <scope>NUCLEOTIDE SEQUENCE</scope>
    <source>
        <strain evidence="2">10succ1</strain>
    </source>
</reference>
<proteinExistence type="predicted"/>
<protein>
    <recommendedName>
        <fullName evidence="1">DUF7507 domain-containing protein</fullName>
    </recommendedName>
</protein>
<dbReference type="InterPro" id="IPR055354">
    <property type="entry name" value="DUF7507"/>
</dbReference>
<feature type="domain" description="DUF7507" evidence="1">
    <location>
        <begin position="387"/>
        <end position="480"/>
    </location>
</feature>
<gene>
    <name evidence="2" type="ORF">PM10SUCC1_07770</name>
</gene>